<reference evidence="2 3" key="1">
    <citation type="submission" date="2024-04" db="EMBL/GenBank/DDBJ databases">
        <title>genome sequences of Mucor flavus KT1a and Helicostylum pulchrum KT1b strains isolated from the surface of a dry-aged beef.</title>
        <authorList>
            <person name="Toyotome T."/>
            <person name="Hosono M."/>
            <person name="Torimaru M."/>
            <person name="Fukuda K."/>
            <person name="Mikami N."/>
        </authorList>
    </citation>
    <scope>NUCLEOTIDE SEQUENCE [LARGE SCALE GENOMIC DNA]</scope>
    <source>
        <strain evidence="2 3">KT1a</strain>
    </source>
</reference>
<evidence type="ECO:0000313" key="3">
    <source>
        <dbReference type="Proteomes" id="UP001473302"/>
    </source>
</evidence>
<accession>A0ABP9YIM7</accession>
<gene>
    <name evidence="2" type="ORF">MFLAVUS_000059</name>
</gene>
<feature type="region of interest" description="Disordered" evidence="1">
    <location>
        <begin position="199"/>
        <end position="316"/>
    </location>
</feature>
<feature type="compositionally biased region" description="Basic and acidic residues" evidence="1">
    <location>
        <begin position="250"/>
        <end position="260"/>
    </location>
</feature>
<feature type="compositionally biased region" description="Polar residues" evidence="1">
    <location>
        <begin position="222"/>
        <end position="231"/>
    </location>
</feature>
<comment type="caution">
    <text evidence="2">The sequence shown here is derived from an EMBL/GenBank/DDBJ whole genome shotgun (WGS) entry which is preliminary data.</text>
</comment>
<proteinExistence type="predicted"/>
<sequence>MPPKITKTKEDFSDSNMSDSYYPSLHSRTLSDISVGEILLKYQDNSQLLNHILVAKAQEDKRRTAEELRQVEEARLQTKFIEYELTHRQENNSYEAQDTNHNSNSIFGSSFMDHQDQFTHHVDTASSLQAGMDNSPVPLISSEFHYGIQPECASIASSSPSVDFISPSNFDLYGDSLMLSSSPPLTDDLVLFPSAAVETKKTNKSKKKSNASSSKNIHRTLSYESVMTLSDLNIRPKSASPPPPPPQPPLDHDKVMEALRAKLRRSSSPYQNSRPKSSPEPAPPPPNTYPTTGVLLLNLKNRRRKTSVTKRGNSSK</sequence>
<feature type="compositionally biased region" description="Pro residues" evidence="1">
    <location>
        <begin position="278"/>
        <end position="288"/>
    </location>
</feature>
<name>A0ABP9YIM7_9FUNG</name>
<evidence type="ECO:0000313" key="2">
    <source>
        <dbReference type="EMBL" id="GAA5806711.1"/>
    </source>
</evidence>
<dbReference type="EMBL" id="BAABUK010000002">
    <property type="protein sequence ID" value="GAA5806711.1"/>
    <property type="molecule type" value="Genomic_DNA"/>
</dbReference>
<dbReference type="Proteomes" id="UP001473302">
    <property type="component" value="Unassembled WGS sequence"/>
</dbReference>
<feature type="compositionally biased region" description="Pro residues" evidence="1">
    <location>
        <begin position="239"/>
        <end position="249"/>
    </location>
</feature>
<evidence type="ECO:0000256" key="1">
    <source>
        <dbReference type="SAM" id="MobiDB-lite"/>
    </source>
</evidence>
<keyword evidence="3" id="KW-1185">Reference proteome</keyword>
<organism evidence="2 3">
    <name type="scientific">Mucor flavus</name>
    <dbReference type="NCBI Taxonomy" id="439312"/>
    <lineage>
        <taxon>Eukaryota</taxon>
        <taxon>Fungi</taxon>
        <taxon>Fungi incertae sedis</taxon>
        <taxon>Mucoromycota</taxon>
        <taxon>Mucoromycotina</taxon>
        <taxon>Mucoromycetes</taxon>
        <taxon>Mucorales</taxon>
        <taxon>Mucorineae</taxon>
        <taxon>Mucoraceae</taxon>
        <taxon>Mucor</taxon>
    </lineage>
</organism>
<protein>
    <submittedName>
        <fullName evidence="2">Uncharacterized protein</fullName>
    </submittedName>
</protein>
<feature type="compositionally biased region" description="Low complexity" evidence="1">
    <location>
        <begin position="289"/>
        <end position="299"/>
    </location>
</feature>